<reference evidence="1" key="1">
    <citation type="journal article" date="2023" name="Mol. Ecol. Resour.">
        <title>Chromosome-level genome assembly of a triploid poplar Populus alba 'Berolinensis'.</title>
        <authorList>
            <person name="Chen S."/>
            <person name="Yu Y."/>
            <person name="Wang X."/>
            <person name="Wang S."/>
            <person name="Zhang T."/>
            <person name="Zhou Y."/>
            <person name="He R."/>
            <person name="Meng N."/>
            <person name="Wang Y."/>
            <person name="Liu W."/>
            <person name="Liu Z."/>
            <person name="Liu J."/>
            <person name="Guo Q."/>
            <person name="Huang H."/>
            <person name="Sederoff R.R."/>
            <person name="Wang G."/>
            <person name="Qu G."/>
            <person name="Chen S."/>
        </authorList>
    </citation>
    <scope>NUCLEOTIDE SEQUENCE</scope>
    <source>
        <strain evidence="1">SC-2020</strain>
    </source>
</reference>
<evidence type="ECO:0000313" key="2">
    <source>
        <dbReference type="Proteomes" id="UP001164929"/>
    </source>
</evidence>
<evidence type="ECO:0000313" key="1">
    <source>
        <dbReference type="EMBL" id="KAJ6991919.1"/>
    </source>
</evidence>
<dbReference type="EMBL" id="JAQIZT010000006">
    <property type="protein sequence ID" value="KAJ6991919.1"/>
    <property type="molecule type" value="Genomic_DNA"/>
</dbReference>
<organism evidence="1 2">
    <name type="scientific">Populus alba x Populus x berolinensis</name>
    <dbReference type="NCBI Taxonomy" id="444605"/>
    <lineage>
        <taxon>Eukaryota</taxon>
        <taxon>Viridiplantae</taxon>
        <taxon>Streptophyta</taxon>
        <taxon>Embryophyta</taxon>
        <taxon>Tracheophyta</taxon>
        <taxon>Spermatophyta</taxon>
        <taxon>Magnoliopsida</taxon>
        <taxon>eudicotyledons</taxon>
        <taxon>Gunneridae</taxon>
        <taxon>Pentapetalae</taxon>
        <taxon>rosids</taxon>
        <taxon>fabids</taxon>
        <taxon>Malpighiales</taxon>
        <taxon>Salicaceae</taxon>
        <taxon>Saliceae</taxon>
        <taxon>Populus</taxon>
    </lineage>
</organism>
<proteinExistence type="predicted"/>
<dbReference type="Proteomes" id="UP001164929">
    <property type="component" value="Chromosome 6"/>
</dbReference>
<gene>
    <name evidence="1" type="ORF">NC653_015306</name>
</gene>
<name>A0AAD6QKC3_9ROSI</name>
<comment type="caution">
    <text evidence="1">The sequence shown here is derived from an EMBL/GenBank/DDBJ whole genome shotgun (WGS) entry which is preliminary data.</text>
</comment>
<accession>A0AAD6QKC3</accession>
<protein>
    <submittedName>
        <fullName evidence="1">Uncharacterized protein</fullName>
    </submittedName>
</protein>
<dbReference type="AlphaFoldDB" id="A0AAD6QKC3"/>
<sequence>MSGHTNPFFMTSNIRHLIYLSKNKRLVFKM</sequence>
<keyword evidence="2" id="KW-1185">Reference proteome</keyword>